<proteinExistence type="inferred from homology"/>
<reference evidence="4 5" key="1">
    <citation type="journal article" date="2019" name="Sci. Rep.">
        <title>Comparative genomics of chytrid fungi reveal insights into the obligate biotrophic and pathogenic lifestyle of Synchytrium endobioticum.</title>
        <authorList>
            <person name="van de Vossenberg B.T.L.H."/>
            <person name="Warris S."/>
            <person name="Nguyen H.D.T."/>
            <person name="van Gent-Pelzer M.P.E."/>
            <person name="Joly D.L."/>
            <person name="van de Geest H.C."/>
            <person name="Bonants P.J.M."/>
            <person name="Smith D.S."/>
            <person name="Levesque C.A."/>
            <person name="van der Lee T.A.J."/>
        </authorList>
    </citation>
    <scope>NUCLEOTIDE SEQUENCE [LARGE SCALE GENOMIC DNA]</scope>
    <source>
        <strain evidence="4 5">CBS 675.73</strain>
    </source>
</reference>
<dbReference type="OrthoDB" id="411785at2759"/>
<organism evidence="4 5">
    <name type="scientific">Chytriomyces confervae</name>
    <dbReference type="NCBI Taxonomy" id="246404"/>
    <lineage>
        <taxon>Eukaryota</taxon>
        <taxon>Fungi</taxon>
        <taxon>Fungi incertae sedis</taxon>
        <taxon>Chytridiomycota</taxon>
        <taxon>Chytridiomycota incertae sedis</taxon>
        <taxon>Chytridiomycetes</taxon>
        <taxon>Chytridiales</taxon>
        <taxon>Chytriomycetaceae</taxon>
        <taxon>Chytriomyces</taxon>
    </lineage>
</organism>
<dbReference type="Proteomes" id="UP000320333">
    <property type="component" value="Unassembled WGS sequence"/>
</dbReference>
<protein>
    <recommendedName>
        <fullName evidence="6">Methyltransferase domain-containing protein</fullName>
    </recommendedName>
</protein>
<keyword evidence="5" id="KW-1185">Reference proteome</keyword>
<keyword evidence="2" id="KW-0489">Methyltransferase</keyword>
<name>A0A507FFN5_9FUNG</name>
<dbReference type="PANTHER" id="PTHR12176">
    <property type="entry name" value="SAM-DEPENDENT METHYLTRANSFERASE SUPERFAMILY PROTEIN"/>
    <property type="match status" value="1"/>
</dbReference>
<evidence type="ECO:0000256" key="3">
    <source>
        <dbReference type="ARBA" id="ARBA00022679"/>
    </source>
</evidence>
<dbReference type="PANTHER" id="PTHR12176:SF84">
    <property type="entry name" value="METHYLTRANSFERASE DOMAIN-CONTAINING PROTEIN"/>
    <property type="match status" value="1"/>
</dbReference>
<sequence length="254" mass="28357">MHTNLKPKDFSSKVFWDERFEKEECFEWLSDARAIVDNCTRIAAGDPLSLLHVGCGTSQLSNALREAMPTAIIANLDYSPLALERGRWMETEQFGSSAMRWMTADLLDSNSLLSAVSKECSLPFDIIVEKSCADAISCGEDVTLSLPAHGSTTLPPTSIMALNLSRIARHGAKWVALSYSKYRFDVLDPEQHPNNPVAQAICRLWRIVGTQEVEPVIDSSVAVDVKQRDGRIVHEPVIFHTLYILERTSADFQF</sequence>
<gene>
    <name evidence="4" type="ORF">CcCBS67573_g04622</name>
</gene>
<dbReference type="EMBL" id="QEAP01000144">
    <property type="protein sequence ID" value="TPX74108.1"/>
    <property type="molecule type" value="Genomic_DNA"/>
</dbReference>
<evidence type="ECO:0000313" key="4">
    <source>
        <dbReference type="EMBL" id="TPX74108.1"/>
    </source>
</evidence>
<comment type="caution">
    <text evidence="4">The sequence shown here is derived from an EMBL/GenBank/DDBJ whole genome shotgun (WGS) entry which is preliminary data.</text>
</comment>
<dbReference type="GO" id="GO:0032259">
    <property type="term" value="P:methylation"/>
    <property type="evidence" value="ECO:0007669"/>
    <property type="project" value="UniProtKB-KW"/>
</dbReference>
<dbReference type="GO" id="GO:0008168">
    <property type="term" value="F:methyltransferase activity"/>
    <property type="evidence" value="ECO:0007669"/>
    <property type="project" value="UniProtKB-KW"/>
</dbReference>
<evidence type="ECO:0000313" key="5">
    <source>
        <dbReference type="Proteomes" id="UP000320333"/>
    </source>
</evidence>
<dbReference type="SUPFAM" id="SSF53335">
    <property type="entry name" value="S-adenosyl-L-methionine-dependent methyltransferases"/>
    <property type="match status" value="1"/>
</dbReference>
<evidence type="ECO:0008006" key="6">
    <source>
        <dbReference type="Google" id="ProtNLM"/>
    </source>
</evidence>
<comment type="similarity">
    <text evidence="1">Belongs to the methyltransferase superfamily.</text>
</comment>
<keyword evidence="3" id="KW-0808">Transferase</keyword>
<evidence type="ECO:0000256" key="1">
    <source>
        <dbReference type="ARBA" id="ARBA00008361"/>
    </source>
</evidence>
<evidence type="ECO:0000256" key="2">
    <source>
        <dbReference type="ARBA" id="ARBA00022603"/>
    </source>
</evidence>
<dbReference type="AlphaFoldDB" id="A0A507FFN5"/>
<dbReference type="InterPro" id="IPR051419">
    <property type="entry name" value="Lys/N-term_MeTrsfase_sf"/>
</dbReference>
<dbReference type="InterPro" id="IPR029063">
    <property type="entry name" value="SAM-dependent_MTases_sf"/>
</dbReference>
<accession>A0A507FFN5</accession>
<dbReference type="Gene3D" id="3.40.50.150">
    <property type="entry name" value="Vaccinia Virus protein VP39"/>
    <property type="match status" value="1"/>
</dbReference>